<dbReference type="InterPro" id="IPR003441">
    <property type="entry name" value="NAC-dom"/>
</dbReference>
<dbReference type="GO" id="GO:0005634">
    <property type="term" value="C:nucleus"/>
    <property type="evidence" value="ECO:0007669"/>
    <property type="project" value="UniProtKB-SubCell"/>
</dbReference>
<sequence>MCLQKPMEIVGYGFRPTDEELVHSHLKPKLLDEELVHVMTDIDLCAVEPWEVPEMLAKSVIPFENSEWFFFSPVKLKYSNSERFKRTTKSGFWKPTGEPRDVRTEDTNTVIGTKKTLVFYIGRASKAVKSNWVIHEYHALNSIQSQNAFVLCRLKKKHGKTTEGGTAALISDEEESSRSVVSDNEHQATAEGVPSGDTFSRMETICQLTYQAEINISPTEQSLIDIEQDEASFPNPSNDAYFRKEINNRHIPYAQTPFEPMHTSLGSTQNPFEAGSMLTPFEPTQPSFDTLEALSGTMQSPLGAMRTSLGATYTPPQMMYPPSDTTHIPLGSIPYAQTPFEPMHTSLGSTQNPFEAGSMLTPFEPTQPSFDTLEALSGTMQSPLGAMRTSLGATYTPPQMMYPPSDTTHIPLGSIPYAQTPFEPMHTSLGSTQNPFEAGSMLTPFEPTQPSFDTLEALSGTMQSPLGAMRTSLGATYTPPQMMYPPSDTTHIPLGSIPYAQTPFEPMHTSLGSTQNPFEAGSMLTPFEPTQPSFDTLEALSGTMQSPLGAMRTSLRATYTPPQMMYPPSETTHIPLGSIPYAQTPFEPMHTSLGSTQNPFEAGSMLTPFEPTQPSFDTLEALSGTMQSPLGAMRTSLGATYTPPQIMYPPSDTTHIPLGSIPYAQTPFEPMHTSLGSTQNPFEAGSMLTPFEPTQPSFDTLEALSGTMQSPLGAMRTSLRATYTPPQIMYPPSDTTHIPLGSIPYAQTPFEPMHTSLGSTQNPFEAGSMLTPFEPTQPSFDTLEALSGTMQSPLGAMRTSLRATYTPPQIMYPPSDTTHIPLGSIPYAQTPFEPMHTSLGSTQNPFEAGSMLTPFEPTQPSFDTLEALSGTMQSPLGAMRTSLRATYTPPQIMYPPSDTTHIPLGSIPYAQTPFEPMHTSLGSTQNPFEAGSMLTPFEPTQPSFDTLEALSGTMQSPLGAMRTSLRATYTPPQIMYPPSDTTHIPLGSIPYAQTPFEPMHTSLGSTQNPFEAGSMLTPFEPTQPSFDTLEALSGTMQSPLGAMRTSLRATYTPPQIMYPPSDTTHIPLGSIPYAQTPFEPMHTSLGSTQNPFEAGSMLTPFEPTQPSFDTLEALSGTMQSPLGAMRTSLRATYTPPQIMYPPSDTTHIPLGSIPYAQTPFEPMHTSLGSTQNPFEAGSMLTPFEPTQPSFDTLEALSGTMQSPLGAMRTSLRATYTPPQIMYPPSDTTHIPLGSIPYAQTPFEPMHTSLGSTQNPFEAGSMLTPFEPTQPSFDTLEALSGTMQSPLGAMRTSLRATYTPPQIMYPPSDTTHIPLGSIPYAQTPFEPMHTSLGSTQNPFEAGSMLTPFEPTQPSFDTLEALSGTMQSPLGAMRTSLRATYTPPQIMYPPSDTTHIPLGSIPYAQTPFEPMHTSLGSTQNPFEAGSMLTPFEPTQPSFDTLEALSGTMQSPLGAMRTSLRATYTPPQIMYPPSDTTHIPLGSIPYAQTPFEPMHTSLGSTQNPFEAGSMLTPFEPTQPSFDTLEALSGTMQSPLGAMRTSLRATYTPPQIMYPPSDTTHIPLGSIPYAQTPFEPMHTSLGSTQNPFEAGSMLTPFEPTQPSFDTLEALSGTMQSPLGAMRTSLRATYTPPQIMYPPSDTTHIPLGSIPYAQTPFEPMHTSLGSTQNPFEAGSMLTPFEPTQPSFDTLEALSGTMQSPLGAMRTSLRATYTPPQIMYPPSDTTHIPLGSIPYAQTPFEPMHTSLGSTQNPFEAGSMLTPFEPTQPSFDTLEALSGTMQSPLGAMRTSLRATYTPPQIMYPPSDTTHIPLGSIPYAQTPFEPMHTSLGSTQNPFEAGSMLTPFEPTQPSFDTLEALLEG</sequence>
<dbReference type="Pfam" id="PF02365">
    <property type="entry name" value="NAM"/>
    <property type="match status" value="1"/>
</dbReference>
<proteinExistence type="predicted"/>
<evidence type="ECO:0000256" key="4">
    <source>
        <dbReference type="ARBA" id="ARBA00023163"/>
    </source>
</evidence>
<dbReference type="OMA" id="QTPFEPM"/>
<comment type="subcellular location">
    <subcellularLocation>
        <location evidence="1">Nucleus</location>
    </subcellularLocation>
</comment>
<feature type="region of interest" description="Disordered" evidence="6">
    <location>
        <begin position="171"/>
        <end position="197"/>
    </location>
</feature>
<keyword evidence="2" id="KW-0805">Transcription regulation</keyword>
<dbReference type="InterPro" id="IPR036093">
    <property type="entry name" value="NAC_dom_sf"/>
</dbReference>
<organism evidence="8 9">
    <name type="scientific">Phaseolus angularis</name>
    <name type="common">Azuki bean</name>
    <name type="synonym">Vigna angularis</name>
    <dbReference type="NCBI Taxonomy" id="3914"/>
    <lineage>
        <taxon>Eukaryota</taxon>
        <taxon>Viridiplantae</taxon>
        <taxon>Streptophyta</taxon>
        <taxon>Embryophyta</taxon>
        <taxon>Tracheophyta</taxon>
        <taxon>Spermatophyta</taxon>
        <taxon>Magnoliopsida</taxon>
        <taxon>eudicotyledons</taxon>
        <taxon>Gunneridae</taxon>
        <taxon>Pentapetalae</taxon>
        <taxon>rosids</taxon>
        <taxon>fabids</taxon>
        <taxon>Fabales</taxon>
        <taxon>Fabaceae</taxon>
        <taxon>Papilionoideae</taxon>
        <taxon>50 kb inversion clade</taxon>
        <taxon>NPAAA clade</taxon>
        <taxon>indigoferoid/millettioid clade</taxon>
        <taxon>Phaseoleae</taxon>
        <taxon>Vigna</taxon>
    </lineage>
</organism>
<evidence type="ECO:0000256" key="3">
    <source>
        <dbReference type="ARBA" id="ARBA00023125"/>
    </source>
</evidence>
<protein>
    <recommendedName>
        <fullName evidence="7">NAC domain-containing protein</fullName>
    </recommendedName>
</protein>
<keyword evidence="5" id="KW-0539">Nucleus</keyword>
<dbReference type="Gene3D" id="2.170.150.80">
    <property type="entry name" value="NAC domain"/>
    <property type="match status" value="1"/>
</dbReference>
<dbReference type="PANTHER" id="PTHR31989">
    <property type="entry name" value="NAC DOMAIN-CONTAINING PROTEIN 82-RELATED"/>
    <property type="match status" value="1"/>
</dbReference>
<evidence type="ECO:0000256" key="2">
    <source>
        <dbReference type="ARBA" id="ARBA00023015"/>
    </source>
</evidence>
<evidence type="ECO:0000256" key="6">
    <source>
        <dbReference type="SAM" id="MobiDB-lite"/>
    </source>
</evidence>
<evidence type="ECO:0000256" key="1">
    <source>
        <dbReference type="ARBA" id="ARBA00004123"/>
    </source>
</evidence>
<dbReference type="Proteomes" id="UP000053144">
    <property type="component" value="Chromosome 11"/>
</dbReference>
<keyword evidence="4" id="KW-0804">Transcription</keyword>
<dbReference type="GO" id="GO:0003677">
    <property type="term" value="F:DNA binding"/>
    <property type="evidence" value="ECO:0007669"/>
    <property type="project" value="UniProtKB-KW"/>
</dbReference>
<evidence type="ECO:0000259" key="7">
    <source>
        <dbReference type="PROSITE" id="PS51005"/>
    </source>
</evidence>
<dbReference type="Gramene" id="KOM56969">
    <property type="protein sequence ID" value="KOM56969"/>
    <property type="gene ID" value="LR48_Vigan11g000100"/>
</dbReference>
<reference evidence="9" key="1">
    <citation type="journal article" date="2015" name="Proc. Natl. Acad. Sci. U.S.A.">
        <title>Genome sequencing of adzuki bean (Vigna angularis) provides insight into high starch and low fat accumulation and domestication.</title>
        <authorList>
            <person name="Yang K."/>
            <person name="Tian Z."/>
            <person name="Chen C."/>
            <person name="Luo L."/>
            <person name="Zhao B."/>
            <person name="Wang Z."/>
            <person name="Yu L."/>
            <person name="Li Y."/>
            <person name="Sun Y."/>
            <person name="Li W."/>
            <person name="Chen Y."/>
            <person name="Li Y."/>
            <person name="Zhang Y."/>
            <person name="Ai D."/>
            <person name="Zhao J."/>
            <person name="Shang C."/>
            <person name="Ma Y."/>
            <person name="Wu B."/>
            <person name="Wang M."/>
            <person name="Gao L."/>
            <person name="Sun D."/>
            <person name="Zhang P."/>
            <person name="Guo F."/>
            <person name="Wang W."/>
            <person name="Li Y."/>
            <person name="Wang J."/>
            <person name="Varshney R.K."/>
            <person name="Wang J."/>
            <person name="Ling H.Q."/>
            <person name="Wan P."/>
        </authorList>
    </citation>
    <scope>NUCLEOTIDE SEQUENCE</scope>
    <source>
        <strain evidence="9">cv. Jingnong 6</strain>
    </source>
</reference>
<keyword evidence="3" id="KW-0238">DNA-binding</keyword>
<gene>
    <name evidence="8" type="ORF">LR48_Vigan11g000100</name>
</gene>
<name>A0A0L9VQH0_PHAAN</name>
<dbReference type="EMBL" id="CM003381">
    <property type="protein sequence ID" value="KOM56969.1"/>
    <property type="molecule type" value="Genomic_DNA"/>
</dbReference>
<evidence type="ECO:0000313" key="8">
    <source>
        <dbReference type="EMBL" id="KOM56969.1"/>
    </source>
</evidence>
<dbReference type="SUPFAM" id="SSF101941">
    <property type="entry name" value="NAC domain"/>
    <property type="match status" value="1"/>
</dbReference>
<evidence type="ECO:0000313" key="9">
    <source>
        <dbReference type="Proteomes" id="UP000053144"/>
    </source>
</evidence>
<dbReference type="STRING" id="3914.A0A0L9VQH0"/>
<evidence type="ECO:0000256" key="5">
    <source>
        <dbReference type="ARBA" id="ARBA00023242"/>
    </source>
</evidence>
<accession>A0A0L9VQH0</accession>
<feature type="domain" description="NAC" evidence="7">
    <location>
        <begin position="8"/>
        <end position="157"/>
    </location>
</feature>
<dbReference type="GO" id="GO:0006355">
    <property type="term" value="P:regulation of DNA-templated transcription"/>
    <property type="evidence" value="ECO:0007669"/>
    <property type="project" value="InterPro"/>
</dbReference>
<dbReference type="PROSITE" id="PS51005">
    <property type="entry name" value="NAC"/>
    <property type="match status" value="1"/>
</dbReference>